<evidence type="ECO:0000313" key="1">
    <source>
        <dbReference type="EMBL" id="ETP55159.1"/>
    </source>
</evidence>
<dbReference type="EMBL" id="ANIY01000057">
    <property type="protein sequence ID" value="ETP55159.1"/>
    <property type="molecule type" value="Genomic_DNA"/>
</dbReference>
<sequence>MRARCLTPGEDYNTATRSVKDSFDRLRTEIDNIINSGKNHTLPDVQALFRKELHFNLKDSDVSERVLKYFIYCERIIEEHGLHGCFEFEAGSKEKCCLLINSITPEALKEEVKNALCYESPDAKSDERKLHDLILAKALEQDREFRQSKRKRILHDVEAPHQIHKWEEKRMKSKDD</sequence>
<accession>W3A9E9</accession>
<dbReference type="AlphaFoldDB" id="W3A9E9"/>
<organism evidence="1 2">
    <name type="scientific">Phytophthora nicotianae P10297</name>
    <dbReference type="NCBI Taxonomy" id="1317064"/>
    <lineage>
        <taxon>Eukaryota</taxon>
        <taxon>Sar</taxon>
        <taxon>Stramenopiles</taxon>
        <taxon>Oomycota</taxon>
        <taxon>Peronosporomycetes</taxon>
        <taxon>Peronosporales</taxon>
        <taxon>Peronosporaceae</taxon>
        <taxon>Phytophthora</taxon>
    </lineage>
</organism>
<protein>
    <submittedName>
        <fullName evidence="1">Uncharacterized protein</fullName>
    </submittedName>
</protein>
<gene>
    <name evidence="1" type="ORF">F442_00262</name>
</gene>
<dbReference type="OrthoDB" id="126604at2759"/>
<dbReference type="Proteomes" id="UP000018948">
    <property type="component" value="Unassembled WGS sequence"/>
</dbReference>
<proteinExistence type="predicted"/>
<reference evidence="1 2" key="1">
    <citation type="submission" date="2013-11" db="EMBL/GenBank/DDBJ databases">
        <title>The Genome Sequence of Phytophthora parasitica P10297.</title>
        <authorList>
            <consortium name="The Broad Institute Genomics Platform"/>
            <person name="Russ C."/>
            <person name="Tyler B."/>
            <person name="Panabieres F."/>
            <person name="Shan W."/>
            <person name="Tripathy S."/>
            <person name="Grunwald N."/>
            <person name="Machado M."/>
            <person name="Johnson C.S."/>
            <person name="Walker B."/>
            <person name="Young S.K."/>
            <person name="Zeng Q."/>
            <person name="Gargeya S."/>
            <person name="Fitzgerald M."/>
            <person name="Haas B."/>
            <person name="Abouelleil A."/>
            <person name="Allen A.W."/>
            <person name="Alvarado L."/>
            <person name="Arachchi H.M."/>
            <person name="Berlin A.M."/>
            <person name="Chapman S.B."/>
            <person name="Gainer-Dewar J."/>
            <person name="Goldberg J."/>
            <person name="Griggs A."/>
            <person name="Gujja S."/>
            <person name="Hansen M."/>
            <person name="Howarth C."/>
            <person name="Imamovic A."/>
            <person name="Ireland A."/>
            <person name="Larimer J."/>
            <person name="McCowan C."/>
            <person name="Murphy C."/>
            <person name="Pearson M."/>
            <person name="Poon T.W."/>
            <person name="Priest M."/>
            <person name="Roberts A."/>
            <person name="Saif S."/>
            <person name="Shea T."/>
            <person name="Sisk P."/>
            <person name="Sykes S."/>
            <person name="Wortman J."/>
            <person name="Nusbaum C."/>
            <person name="Birren B."/>
        </authorList>
    </citation>
    <scope>NUCLEOTIDE SEQUENCE [LARGE SCALE GENOMIC DNA]</scope>
    <source>
        <strain evidence="1 2">P10297</strain>
    </source>
</reference>
<name>W3A9E9_PHYNI</name>
<evidence type="ECO:0000313" key="2">
    <source>
        <dbReference type="Proteomes" id="UP000018948"/>
    </source>
</evidence>
<comment type="caution">
    <text evidence="1">The sequence shown here is derived from an EMBL/GenBank/DDBJ whole genome shotgun (WGS) entry which is preliminary data.</text>
</comment>